<comment type="caution">
    <text evidence="2">The sequence shown here is derived from an EMBL/GenBank/DDBJ whole genome shotgun (WGS) entry which is preliminary data.</text>
</comment>
<sequence>MESSNPKVNKIKQELKYDVAKRMIDEGYGIVDIMGNTGLDETEVHLIQCERSGMTKYSLLHEKEKVEYGNEMAKKAALMEKYSIAQNLLNMGLDIVDIMETIGLTETEILSLKEEQIV</sequence>
<accession>A0A374NYC9</accession>
<reference evidence="1" key="2">
    <citation type="submission" date="2022-01" db="EMBL/GenBank/DDBJ databases">
        <title>Novel bile acid biosynthetic pathways are enriched in the microbiome of centenarians.</title>
        <authorList>
            <person name="Sato Y."/>
            <person name="Atarashi K."/>
            <person name="Plichta R.D."/>
            <person name="Arai Y."/>
            <person name="Sasajima S."/>
            <person name="Kearney M.S."/>
            <person name="Suda W."/>
            <person name="Takeshita K."/>
            <person name="Sasaki T."/>
            <person name="Okamoto S."/>
            <person name="Skelly N.A."/>
            <person name="Okamura Y."/>
            <person name="Vlamakis H."/>
            <person name="Li Y."/>
            <person name="Tanoue T."/>
            <person name="Takei H."/>
            <person name="Nittono H."/>
            <person name="Narushima S."/>
            <person name="Irie J."/>
            <person name="Itoh H."/>
            <person name="Moriya K."/>
            <person name="Sugiura Y."/>
            <person name="Suematsu M."/>
            <person name="Moritoki N."/>
            <person name="Shibata S."/>
            <person name="Littman R.D."/>
            <person name="Fischbach A.M."/>
            <person name="Uwamino Y."/>
            <person name="Inoue T."/>
            <person name="Honda A."/>
            <person name="Hattori M."/>
            <person name="Murai T."/>
            <person name="Xavier J.R."/>
            <person name="Hirose N."/>
            <person name="Honda K."/>
        </authorList>
    </citation>
    <scope>NUCLEOTIDE SEQUENCE</scope>
    <source>
        <strain evidence="1">CE91-St55</strain>
    </source>
</reference>
<evidence type="ECO:0000313" key="3">
    <source>
        <dbReference type="Proteomes" id="UP000263014"/>
    </source>
</evidence>
<gene>
    <name evidence="1" type="ORF">CE91St55_04980</name>
    <name evidence="2" type="ORF">DXD79_32430</name>
</gene>
<protein>
    <submittedName>
        <fullName evidence="2">Uncharacterized protein</fullName>
    </submittedName>
</protein>
<dbReference type="Proteomes" id="UP001055091">
    <property type="component" value="Unassembled WGS sequence"/>
</dbReference>
<organism evidence="2 3">
    <name type="scientific">Hungatella hathewayi</name>
    <dbReference type="NCBI Taxonomy" id="154046"/>
    <lineage>
        <taxon>Bacteria</taxon>
        <taxon>Bacillati</taxon>
        <taxon>Bacillota</taxon>
        <taxon>Clostridia</taxon>
        <taxon>Lachnospirales</taxon>
        <taxon>Lachnospiraceae</taxon>
        <taxon>Hungatella</taxon>
    </lineage>
</organism>
<dbReference type="Proteomes" id="UP000263014">
    <property type="component" value="Unassembled WGS sequence"/>
</dbReference>
<dbReference type="EMBL" id="QSON01000033">
    <property type="protein sequence ID" value="RGI95228.1"/>
    <property type="molecule type" value="Genomic_DNA"/>
</dbReference>
<evidence type="ECO:0000313" key="1">
    <source>
        <dbReference type="EMBL" id="GKG98516.1"/>
    </source>
</evidence>
<dbReference type="AlphaFoldDB" id="A0A374NYC9"/>
<reference evidence="2 3" key="1">
    <citation type="submission" date="2018-08" db="EMBL/GenBank/DDBJ databases">
        <title>A genome reference for cultivated species of the human gut microbiota.</title>
        <authorList>
            <person name="Zou Y."/>
            <person name="Xue W."/>
            <person name="Luo G."/>
        </authorList>
    </citation>
    <scope>NUCLEOTIDE SEQUENCE [LARGE SCALE GENOMIC DNA]</scope>
    <source>
        <strain evidence="2 3">TM09-12</strain>
    </source>
</reference>
<name>A0A374NYC9_9FIRM</name>
<dbReference type="RefSeq" id="WP_117624129.1">
    <property type="nucleotide sequence ID" value="NZ_BQNJ01000001.1"/>
</dbReference>
<evidence type="ECO:0000313" key="2">
    <source>
        <dbReference type="EMBL" id="RGI95228.1"/>
    </source>
</evidence>
<proteinExistence type="predicted"/>
<dbReference type="EMBL" id="BQNJ01000001">
    <property type="protein sequence ID" value="GKG98516.1"/>
    <property type="molecule type" value="Genomic_DNA"/>
</dbReference>